<dbReference type="SMART" id="SM00233">
    <property type="entry name" value="PH"/>
    <property type="match status" value="2"/>
</dbReference>
<evidence type="ECO:0000256" key="9">
    <source>
        <dbReference type="ARBA" id="ARBA00023212"/>
    </source>
</evidence>
<feature type="region of interest" description="Disordered" evidence="11">
    <location>
        <begin position="428"/>
        <end position="598"/>
    </location>
</feature>
<dbReference type="InterPro" id="IPR017455">
    <property type="entry name" value="Znf_FYVE-rel"/>
</dbReference>
<feature type="domain" description="PH" evidence="12">
    <location>
        <begin position="824"/>
        <end position="923"/>
    </location>
</feature>
<keyword evidence="2" id="KW-0963">Cytoplasm</keyword>
<dbReference type="GO" id="GO:0007010">
    <property type="term" value="P:cytoskeleton organization"/>
    <property type="evidence" value="ECO:0007669"/>
    <property type="project" value="TreeGrafter"/>
</dbReference>
<evidence type="ECO:0000256" key="5">
    <source>
        <dbReference type="ARBA" id="ARBA00022723"/>
    </source>
</evidence>
<keyword evidence="3" id="KW-0597">Phosphoprotein</keyword>
<dbReference type="PANTHER" id="PTHR12673:SF14">
    <property type="entry name" value="FYVE, RHOGEF AND PH DOMAIN-CONTAINING PROTEIN 3"/>
    <property type="match status" value="1"/>
</dbReference>
<sequence>MVRGGFLGGEQQLGCSRGQSTRAHLLSALHPASEGQDSGVVDRLWPWNVLPPLGLATRPVPQQLQRGDLASRATAGEAARGLWNSVPFWFCTQDRGASPSKTHRTLPAARRAARPRSQLEGQRRPSRRHRSLLPGRRPAAPSPRALRSPAGLGAPPGSASAPRPRGLQSGSPSAALPSPAAARAGSRTWPRGSRPLPARGSRSPPGPGRAAPGRAARSRGAASPSRLRRLRGRLVPLAAPHGAMQLQWEGEETHPPRPAAAFVTAQPGAPPGPTRCSSGSAGARRREQMEPEGCPCSPFQIKCHIDSNPALEACGELQHISPAQCIHQTGRKPKTKTPLAKMHPLQKPQVPPKPVHLKPGQERIPPAPSRPLPADPKSSRSLVPGEEEIPISAGVNTLIEKFESIRQPVHILQRNQLNLALKMEPGLDSSKQSSSCDCDMVASSGCSTNEKSEADENEPDVPCGADLSNTDIMKIKELSIGDNKSHEDCTAVNVSKEPSRELGSKDSTAELNGNGKIPNRDSGIDSPSCSVAGETFPNEEGAEQKKPSVSGNPGEMEPDKKGTKSSSAEQKRDSTQDEDSDIDEGSSEEQETAEVPKLEYMDINKCTEPQKLFNIANELLHTEEAYVKRLHLLDQVFCTKLSEAGISSEVITGIFSNISSIYCFHGQFLLPELKTRITQEWSVNPRLGDILQKLAPFLKMYGEYVKNFDRAMDMVNTCMQRSSPFKDVVQNIQKQEVCGNLTLQHHMLEPVQRIPRYELLLKDYLKKLPEESPDRKDAEKSLELISTAANHSNAAIRKMEKMHKLLEVYERLGGEEDIVNPANELIKEGHIQKLSAKNGTAQDRYLFLFNSMVLYCVPKLRLIGQKFSVREKMDIGGLQVQEIAKQNVAHTFSITGKKRSLELQARTEEEKREWIQVIQATIEKHKQNSETFRAFNSSFSQEEEHLPDSSIASTSSVESMPGADSGAFGGSDSCRKSSKSKRDKEKQACKSCSESFNSITKRRHHCKQCGAVICAKCSEFKPLADNSRHNRVCKECFLQLPLSPCSPGVEAVGEQKKRQAAEKQSLLAPENSLFSSYLQFLEKGKTWYKMWVTIPKTEPLVLYLQGISQDGRGPRPIPLPGYEVSFPGSGEKFEVKHVFKLCQSQQTIYFSAEDEELQLKWMEILAKAAKGETEDVAEGLSNP</sequence>
<feature type="compositionally biased region" description="Acidic residues" evidence="11">
    <location>
        <begin position="576"/>
        <end position="592"/>
    </location>
</feature>
<dbReference type="CDD" id="cd13387">
    <property type="entry name" value="PH1_FGD3"/>
    <property type="match status" value="1"/>
</dbReference>
<dbReference type="Pfam" id="PF00169">
    <property type="entry name" value="PH"/>
    <property type="match status" value="2"/>
</dbReference>
<keyword evidence="8" id="KW-0862">Zinc</keyword>
<dbReference type="Gene3D" id="2.30.29.30">
    <property type="entry name" value="Pleckstrin-homology domain (PH domain)/Phosphotyrosine-binding domain (PTB)"/>
    <property type="match status" value="2"/>
</dbReference>
<feature type="compositionally biased region" description="Low complexity" evidence="11">
    <location>
        <begin position="132"/>
        <end position="225"/>
    </location>
</feature>
<feature type="compositionally biased region" description="Low complexity" evidence="11">
    <location>
        <begin position="428"/>
        <end position="439"/>
    </location>
</feature>
<dbReference type="PANTHER" id="PTHR12673">
    <property type="entry name" value="FACIOGENITAL DYSPLASIA PROTEIN"/>
    <property type="match status" value="1"/>
</dbReference>
<evidence type="ECO:0000313" key="15">
    <source>
        <dbReference type="Ensembl" id="ENSPCLP00000001106.1"/>
    </source>
</evidence>
<dbReference type="GO" id="GO:0005737">
    <property type="term" value="C:cytoplasm"/>
    <property type="evidence" value="ECO:0007669"/>
    <property type="project" value="TreeGrafter"/>
</dbReference>
<dbReference type="SMART" id="SM00325">
    <property type="entry name" value="RhoGEF"/>
    <property type="match status" value="1"/>
</dbReference>
<evidence type="ECO:0000256" key="7">
    <source>
        <dbReference type="ARBA" id="ARBA00022771"/>
    </source>
</evidence>
<dbReference type="OMA" id="RITGEWE"/>
<dbReference type="Gene3D" id="1.20.900.10">
    <property type="entry name" value="Dbl homology (DH) domain"/>
    <property type="match status" value="1"/>
</dbReference>
<dbReference type="SMART" id="SM00064">
    <property type="entry name" value="FYVE"/>
    <property type="match status" value="1"/>
</dbReference>
<dbReference type="SUPFAM" id="SSF57903">
    <property type="entry name" value="FYVE/PHD zinc finger"/>
    <property type="match status" value="1"/>
</dbReference>
<evidence type="ECO:0000256" key="1">
    <source>
        <dbReference type="ARBA" id="ARBA00004245"/>
    </source>
</evidence>
<dbReference type="Pfam" id="PF01363">
    <property type="entry name" value="FYVE"/>
    <property type="match status" value="1"/>
</dbReference>
<evidence type="ECO:0000256" key="6">
    <source>
        <dbReference type="ARBA" id="ARBA00022737"/>
    </source>
</evidence>
<name>A0A669PHE1_PHACC</name>
<proteinExistence type="predicted"/>
<dbReference type="InterPro" id="IPR000306">
    <property type="entry name" value="Znf_FYVE"/>
</dbReference>
<evidence type="ECO:0000259" key="14">
    <source>
        <dbReference type="PROSITE" id="PS50178"/>
    </source>
</evidence>
<dbReference type="Pfam" id="PF00621">
    <property type="entry name" value="RhoGEF"/>
    <property type="match status" value="1"/>
</dbReference>
<feature type="domain" description="FYVE-type" evidence="14">
    <location>
        <begin position="983"/>
        <end position="1041"/>
    </location>
</feature>
<evidence type="ECO:0000256" key="10">
    <source>
        <dbReference type="PROSITE-ProRule" id="PRU00091"/>
    </source>
</evidence>
<dbReference type="InterPro" id="IPR035899">
    <property type="entry name" value="DBL_dom_sf"/>
</dbReference>
<dbReference type="CDD" id="cd13236">
    <property type="entry name" value="PH2_FGD1-4"/>
    <property type="match status" value="1"/>
</dbReference>
<dbReference type="FunFam" id="1.20.900.10:FF:000013">
    <property type="entry name" value="FYVE, RhoGEF and PH domain-containing protein 4"/>
    <property type="match status" value="1"/>
</dbReference>
<dbReference type="Gene3D" id="3.30.40.10">
    <property type="entry name" value="Zinc/RING finger domain, C3HC4 (zinc finger)"/>
    <property type="match status" value="1"/>
</dbReference>
<dbReference type="Ensembl" id="ENSPCLT00000001460.1">
    <property type="protein sequence ID" value="ENSPCLP00000001106.1"/>
    <property type="gene ID" value="ENSPCLG00000000922.1"/>
</dbReference>
<keyword evidence="4" id="KW-0344">Guanine-nucleotide releasing factor</keyword>
<dbReference type="Proteomes" id="UP000472261">
    <property type="component" value="Unplaced"/>
</dbReference>
<feature type="region of interest" description="Disordered" evidence="11">
    <location>
        <begin position="264"/>
        <end position="286"/>
    </location>
</feature>
<dbReference type="GO" id="GO:0005085">
    <property type="term" value="F:guanyl-nucleotide exchange factor activity"/>
    <property type="evidence" value="ECO:0007669"/>
    <property type="project" value="UniProtKB-KW"/>
</dbReference>
<dbReference type="AlphaFoldDB" id="A0A669PHE1"/>
<feature type="compositionally biased region" description="Low complexity" evidence="11">
    <location>
        <begin position="962"/>
        <end position="972"/>
    </location>
</feature>
<feature type="region of interest" description="Disordered" evidence="11">
    <location>
        <begin position="94"/>
        <end position="229"/>
    </location>
</feature>
<evidence type="ECO:0000259" key="12">
    <source>
        <dbReference type="PROSITE" id="PS50003"/>
    </source>
</evidence>
<feature type="compositionally biased region" description="Pro residues" evidence="11">
    <location>
        <begin position="365"/>
        <end position="374"/>
    </location>
</feature>
<dbReference type="SUPFAM" id="SSF48065">
    <property type="entry name" value="DBL homology domain (DH-domain)"/>
    <property type="match status" value="1"/>
</dbReference>
<evidence type="ECO:0000313" key="16">
    <source>
        <dbReference type="Proteomes" id="UP000472261"/>
    </source>
</evidence>
<dbReference type="InterPro" id="IPR013083">
    <property type="entry name" value="Znf_RING/FYVE/PHD"/>
</dbReference>
<protein>
    <submittedName>
        <fullName evidence="15">FYVE, RhoGEF and PH domain containing 3</fullName>
    </submittedName>
</protein>
<dbReference type="InterPro" id="IPR001849">
    <property type="entry name" value="PH_domain"/>
</dbReference>
<dbReference type="PROSITE" id="PS50178">
    <property type="entry name" value="ZF_FYVE"/>
    <property type="match status" value="1"/>
</dbReference>
<evidence type="ECO:0000256" key="11">
    <source>
        <dbReference type="SAM" id="MobiDB-lite"/>
    </source>
</evidence>
<evidence type="ECO:0000259" key="13">
    <source>
        <dbReference type="PROSITE" id="PS50010"/>
    </source>
</evidence>
<keyword evidence="5" id="KW-0479">Metal-binding</keyword>
<dbReference type="InterPro" id="IPR011011">
    <property type="entry name" value="Znf_FYVE_PHD"/>
</dbReference>
<dbReference type="PROSITE" id="PS50010">
    <property type="entry name" value="DH_2"/>
    <property type="match status" value="1"/>
</dbReference>
<dbReference type="CDD" id="cd15740">
    <property type="entry name" value="FYVE_FGD3"/>
    <property type="match status" value="1"/>
</dbReference>
<feature type="domain" description="DH" evidence="13">
    <location>
        <begin position="611"/>
        <end position="795"/>
    </location>
</feature>
<reference evidence="15" key="1">
    <citation type="submission" date="2025-08" db="UniProtKB">
        <authorList>
            <consortium name="Ensembl"/>
        </authorList>
    </citation>
    <scope>IDENTIFICATION</scope>
</reference>
<accession>A0A669PHE1</accession>
<dbReference type="InterPro" id="IPR051092">
    <property type="entry name" value="FYVE_RhoGEF_PH"/>
</dbReference>
<dbReference type="InterPro" id="IPR035941">
    <property type="entry name" value="FGD1-4_PH2"/>
</dbReference>
<evidence type="ECO:0000256" key="2">
    <source>
        <dbReference type="ARBA" id="ARBA00022490"/>
    </source>
</evidence>
<comment type="subcellular location">
    <subcellularLocation>
        <location evidence="1">Cytoplasm</location>
        <location evidence="1">Cytoskeleton</location>
    </subcellularLocation>
</comment>
<dbReference type="PROSITE" id="PS50003">
    <property type="entry name" value="PH_DOMAIN"/>
    <property type="match status" value="2"/>
</dbReference>
<feature type="compositionally biased region" description="Basic and acidic residues" evidence="11">
    <location>
        <begin position="497"/>
        <end position="508"/>
    </location>
</feature>
<keyword evidence="9" id="KW-0206">Cytoskeleton</keyword>
<dbReference type="SUPFAM" id="SSF50729">
    <property type="entry name" value="PH domain-like"/>
    <property type="match status" value="2"/>
</dbReference>
<dbReference type="GO" id="GO:0046847">
    <property type="term" value="P:filopodium assembly"/>
    <property type="evidence" value="ECO:0007669"/>
    <property type="project" value="TreeGrafter"/>
</dbReference>
<keyword evidence="7 10" id="KW-0863">Zinc-finger</keyword>
<feature type="domain" description="PH" evidence="12">
    <location>
        <begin position="1071"/>
        <end position="1170"/>
    </location>
</feature>
<dbReference type="InterPro" id="IPR011993">
    <property type="entry name" value="PH-like_dom_sf"/>
</dbReference>
<keyword evidence="6" id="KW-0677">Repeat</keyword>
<evidence type="ECO:0000256" key="8">
    <source>
        <dbReference type="ARBA" id="ARBA00022833"/>
    </source>
</evidence>
<feature type="compositionally biased region" description="Basic and acidic residues" evidence="11">
    <location>
        <begin position="473"/>
        <end position="489"/>
    </location>
</feature>
<feature type="region of interest" description="Disordered" evidence="11">
    <location>
        <begin position="946"/>
        <end position="979"/>
    </location>
</feature>
<dbReference type="GO" id="GO:0008270">
    <property type="term" value="F:zinc ion binding"/>
    <property type="evidence" value="ECO:0007669"/>
    <property type="project" value="UniProtKB-KW"/>
</dbReference>
<dbReference type="InterPro" id="IPR000219">
    <property type="entry name" value="DH_dom"/>
</dbReference>
<keyword evidence="16" id="KW-1185">Reference proteome</keyword>
<dbReference type="CDD" id="cd00160">
    <property type="entry name" value="RhoGEF"/>
    <property type="match status" value="1"/>
</dbReference>
<reference evidence="15" key="2">
    <citation type="submission" date="2025-09" db="UniProtKB">
        <authorList>
            <consortium name="Ensembl"/>
        </authorList>
    </citation>
    <scope>IDENTIFICATION</scope>
</reference>
<evidence type="ECO:0000256" key="4">
    <source>
        <dbReference type="ARBA" id="ARBA00022658"/>
    </source>
</evidence>
<dbReference type="GO" id="GO:0005856">
    <property type="term" value="C:cytoskeleton"/>
    <property type="evidence" value="ECO:0007669"/>
    <property type="project" value="UniProtKB-SubCell"/>
</dbReference>
<feature type="region of interest" description="Disordered" evidence="11">
    <location>
        <begin position="326"/>
        <end position="384"/>
    </location>
</feature>
<evidence type="ECO:0000256" key="3">
    <source>
        <dbReference type="ARBA" id="ARBA00022553"/>
    </source>
</evidence>
<organism evidence="15 16">
    <name type="scientific">Phasianus colchicus</name>
    <name type="common">Common pheasant</name>
    <dbReference type="NCBI Taxonomy" id="9054"/>
    <lineage>
        <taxon>Eukaryota</taxon>
        <taxon>Metazoa</taxon>
        <taxon>Chordata</taxon>
        <taxon>Craniata</taxon>
        <taxon>Vertebrata</taxon>
        <taxon>Euteleostomi</taxon>
        <taxon>Archelosauria</taxon>
        <taxon>Archosauria</taxon>
        <taxon>Dinosauria</taxon>
        <taxon>Saurischia</taxon>
        <taxon>Theropoda</taxon>
        <taxon>Coelurosauria</taxon>
        <taxon>Aves</taxon>
        <taxon>Neognathae</taxon>
        <taxon>Galloanserae</taxon>
        <taxon>Galliformes</taxon>
        <taxon>Phasianidae</taxon>
        <taxon>Phasianinae</taxon>
        <taxon>Phasianus</taxon>
    </lineage>
</organism>